<dbReference type="Proteomes" id="UP000473854">
    <property type="component" value="Unassembled WGS sequence"/>
</dbReference>
<name>A0A6L6GBT1_9GAMM</name>
<sequence>MRLVIGNKYKWKHESKTLAYIGKNGNWHQFSLFNTNELWCEVSDSDLHLMEEVESLREEG</sequence>
<gene>
    <name evidence="1" type="ORF">GIX10_00100</name>
</gene>
<accession>A0A6L6GBT1</accession>
<evidence type="ECO:0000313" key="1">
    <source>
        <dbReference type="EMBL" id="MTD09857.1"/>
    </source>
</evidence>
<proteinExistence type="predicted"/>
<dbReference type="RefSeq" id="WP_154771540.1">
    <property type="nucleotide sequence ID" value="NZ_WLYL01000001.1"/>
</dbReference>
<organism evidence="1 2">
    <name type="scientific">Acinetobacter faecalis</name>
    <dbReference type="NCBI Taxonomy" id="2665161"/>
    <lineage>
        <taxon>Bacteria</taxon>
        <taxon>Pseudomonadati</taxon>
        <taxon>Pseudomonadota</taxon>
        <taxon>Gammaproteobacteria</taxon>
        <taxon>Moraxellales</taxon>
        <taxon>Moraxellaceae</taxon>
        <taxon>Acinetobacter</taxon>
    </lineage>
</organism>
<protein>
    <submittedName>
        <fullName evidence="1">Uncharacterized protein</fullName>
    </submittedName>
</protein>
<reference evidence="1 2" key="1">
    <citation type="submission" date="2019-11" db="EMBL/GenBank/DDBJ databases">
        <authorList>
            <person name="An D."/>
        </authorList>
    </citation>
    <scope>NUCLEOTIDE SEQUENCE [LARGE SCALE GENOMIC DNA]</scope>
    <source>
        <strain evidence="1 2">YIM 103518</strain>
    </source>
</reference>
<comment type="caution">
    <text evidence="1">The sequence shown here is derived from an EMBL/GenBank/DDBJ whole genome shotgun (WGS) entry which is preliminary data.</text>
</comment>
<dbReference type="AlphaFoldDB" id="A0A6L6GBT1"/>
<evidence type="ECO:0000313" key="2">
    <source>
        <dbReference type="Proteomes" id="UP000473854"/>
    </source>
</evidence>
<dbReference type="EMBL" id="WLYL01000001">
    <property type="protein sequence ID" value="MTD09857.1"/>
    <property type="molecule type" value="Genomic_DNA"/>
</dbReference>